<sequence length="375" mass="42569">MPPKKGGGKGKQQEPKKDKSQKAADKTFGLKNKNRSTKVQQYIKQVETQVTDAQKKKNAALQARRAEEKKAAEAAKAEAFRILNSQVEQKVPFGVDPKTVLCINFKNGNCPRGAKCKFSHDMNVGKKATKKDLYTDDRATKEADTMDQWDEDKLRDVIKSKHGNPKTTTDKVCKFFIEAVENGKYGWFWVCPNGGNECKYRHSLPEGFVLKTKEQKRLEKMEEDAQPKISLEEFLETERHKLPKTGLTPINVETFAKWKEGNKIKKLNDGKKDGKKLTGREIIQKKFLDKNYFENEDDSQSAFDLSQFKQALDPEDANIKDYGDGQNVTFEAKGETKPEINQPETQTETQTETKSEIKPETESITKESTTIETSG</sequence>
<evidence type="ECO:0000256" key="3">
    <source>
        <dbReference type="ARBA" id="ARBA00022833"/>
    </source>
</evidence>
<accession>K0KFQ7</accession>
<evidence type="ECO:0000256" key="1">
    <source>
        <dbReference type="ARBA" id="ARBA00022723"/>
    </source>
</evidence>
<keyword evidence="1 4" id="KW-0479">Metal-binding</keyword>
<reference evidence="8 9" key="1">
    <citation type="journal article" date="2012" name="Eukaryot. Cell">
        <title>Draft genome sequence of Wickerhamomyces ciferrii NRRL Y-1031 F-60-10.</title>
        <authorList>
            <person name="Schneider J."/>
            <person name="Andrea H."/>
            <person name="Blom J."/>
            <person name="Jaenicke S."/>
            <person name="Ruckert C."/>
            <person name="Schorsch C."/>
            <person name="Szczepanowski R."/>
            <person name="Farwick M."/>
            <person name="Goesmann A."/>
            <person name="Puhler A."/>
            <person name="Schaffer S."/>
            <person name="Tauch A."/>
            <person name="Kohler T."/>
            <person name="Brinkrolf K."/>
        </authorList>
    </citation>
    <scope>NUCLEOTIDE SEQUENCE [LARGE SCALE GENOMIC DNA]</scope>
    <source>
        <strain evidence="9">ATCC 14091 / BCRC 22168 / CBS 111 / JCM 3599 / NBRC 0793 / NRRL Y-1031 F-60-10</strain>
    </source>
</reference>
<evidence type="ECO:0000259" key="7">
    <source>
        <dbReference type="PROSITE" id="PS50103"/>
    </source>
</evidence>
<feature type="domain" description="C3H1-type" evidence="7">
    <location>
        <begin position="96"/>
        <end position="123"/>
    </location>
</feature>
<feature type="zinc finger region" description="C3H1-type" evidence="4">
    <location>
        <begin position="167"/>
        <end position="205"/>
    </location>
</feature>
<dbReference type="InterPro" id="IPR032378">
    <property type="entry name" value="ZC3H15/TMA46_C"/>
</dbReference>
<evidence type="ECO:0000256" key="5">
    <source>
        <dbReference type="SAM" id="Coils"/>
    </source>
</evidence>
<dbReference type="AlphaFoldDB" id="K0KFQ7"/>
<feature type="region of interest" description="Disordered" evidence="6">
    <location>
        <begin position="1"/>
        <end position="36"/>
    </location>
</feature>
<dbReference type="PANTHER" id="PTHR12681">
    <property type="entry name" value="ZINC FINGER-CONTAINING PROTEIN P48ZNF"/>
    <property type="match status" value="1"/>
</dbReference>
<proteinExistence type="predicted"/>
<dbReference type="Proteomes" id="UP000009328">
    <property type="component" value="Unassembled WGS sequence"/>
</dbReference>
<dbReference type="GO" id="GO:0005829">
    <property type="term" value="C:cytosol"/>
    <property type="evidence" value="ECO:0007669"/>
    <property type="project" value="TreeGrafter"/>
</dbReference>
<feature type="region of interest" description="Disordered" evidence="6">
    <location>
        <begin position="316"/>
        <end position="375"/>
    </location>
</feature>
<feature type="compositionally biased region" description="Low complexity" evidence="6">
    <location>
        <begin position="366"/>
        <end position="375"/>
    </location>
</feature>
<dbReference type="Pfam" id="PF16543">
    <property type="entry name" value="DFRP_C"/>
    <property type="match status" value="1"/>
</dbReference>
<dbReference type="GO" id="GO:0008270">
    <property type="term" value="F:zinc ion binding"/>
    <property type="evidence" value="ECO:0007669"/>
    <property type="project" value="UniProtKB-KW"/>
</dbReference>
<feature type="compositionally biased region" description="Basic and acidic residues" evidence="6">
    <location>
        <begin position="351"/>
        <end position="365"/>
    </location>
</feature>
<protein>
    <submittedName>
        <fullName evidence="8">Translation machinery-associated protein 46</fullName>
    </submittedName>
</protein>
<dbReference type="Gene3D" id="6.20.400.10">
    <property type="match status" value="1"/>
</dbReference>
<feature type="coiled-coil region" evidence="5">
    <location>
        <begin position="43"/>
        <end position="78"/>
    </location>
</feature>
<dbReference type="PROSITE" id="PS50103">
    <property type="entry name" value="ZF_C3H1"/>
    <property type="match status" value="2"/>
</dbReference>
<keyword evidence="5" id="KW-0175">Coiled coil</keyword>
<dbReference type="InterPro" id="IPR036855">
    <property type="entry name" value="Znf_CCCH_sf"/>
</dbReference>
<keyword evidence="9" id="KW-1185">Reference proteome</keyword>
<dbReference type="eggNOG" id="KOG1763">
    <property type="taxonomic scope" value="Eukaryota"/>
</dbReference>
<dbReference type="InParanoid" id="K0KFQ7"/>
<evidence type="ECO:0000313" key="8">
    <source>
        <dbReference type="EMBL" id="CCH41067.1"/>
    </source>
</evidence>
<dbReference type="HOGENOM" id="CLU_042870_1_0_1"/>
<feature type="domain" description="C3H1-type" evidence="7">
    <location>
        <begin position="167"/>
        <end position="205"/>
    </location>
</feature>
<dbReference type="Pfam" id="PF00642">
    <property type="entry name" value="zf-CCCH"/>
    <property type="match status" value="1"/>
</dbReference>
<dbReference type="FunCoup" id="K0KFQ7">
    <property type="interactions" value="1401"/>
</dbReference>
<dbReference type="PANTHER" id="PTHR12681:SF0">
    <property type="entry name" value="ZINC FINGER CCCH DOMAIN-CONTAINING PROTEIN 15"/>
    <property type="match status" value="1"/>
</dbReference>
<dbReference type="SUPFAM" id="SSF90229">
    <property type="entry name" value="CCCH zinc finger"/>
    <property type="match status" value="1"/>
</dbReference>
<evidence type="ECO:0000256" key="6">
    <source>
        <dbReference type="SAM" id="MobiDB-lite"/>
    </source>
</evidence>
<dbReference type="EMBL" id="CAIF01000011">
    <property type="protein sequence ID" value="CCH41067.1"/>
    <property type="molecule type" value="Genomic_DNA"/>
</dbReference>
<name>K0KFQ7_WICCF</name>
<dbReference type="SMART" id="SM00356">
    <property type="entry name" value="ZnF_C3H1"/>
    <property type="match status" value="2"/>
</dbReference>
<feature type="compositionally biased region" description="Basic and acidic residues" evidence="6">
    <location>
        <begin position="11"/>
        <end position="25"/>
    </location>
</feature>
<evidence type="ECO:0000256" key="2">
    <source>
        <dbReference type="ARBA" id="ARBA00022771"/>
    </source>
</evidence>
<feature type="zinc finger region" description="C3H1-type" evidence="4">
    <location>
        <begin position="96"/>
        <end position="123"/>
    </location>
</feature>
<dbReference type="InterPro" id="IPR000571">
    <property type="entry name" value="Znf_CCCH"/>
</dbReference>
<dbReference type="STRING" id="1206466.K0KFQ7"/>
<comment type="caution">
    <text evidence="8">The sequence shown here is derived from an EMBL/GenBank/DDBJ whole genome shotgun (WGS) entry which is preliminary data.</text>
</comment>
<gene>
    <name evidence="8" type="ORF">BN7_604</name>
</gene>
<keyword evidence="3 4" id="KW-0862">Zinc</keyword>
<organism evidence="8 9">
    <name type="scientific">Wickerhamomyces ciferrii (strain ATCC 14091 / BCRC 22168 / CBS 111 / JCM 3599 / NBRC 0793 / NRRL Y-1031 F-60-10)</name>
    <name type="common">Yeast</name>
    <name type="synonym">Pichia ciferrii</name>
    <dbReference type="NCBI Taxonomy" id="1206466"/>
    <lineage>
        <taxon>Eukaryota</taxon>
        <taxon>Fungi</taxon>
        <taxon>Dikarya</taxon>
        <taxon>Ascomycota</taxon>
        <taxon>Saccharomycotina</taxon>
        <taxon>Saccharomycetes</taxon>
        <taxon>Phaffomycetales</taxon>
        <taxon>Wickerhamomycetaceae</taxon>
        <taxon>Wickerhamomyces</taxon>
    </lineage>
</organism>
<dbReference type="GO" id="GO:0003729">
    <property type="term" value="F:mRNA binding"/>
    <property type="evidence" value="ECO:0007669"/>
    <property type="project" value="TreeGrafter"/>
</dbReference>
<evidence type="ECO:0000256" key="4">
    <source>
        <dbReference type="PROSITE-ProRule" id="PRU00723"/>
    </source>
</evidence>
<dbReference type="GO" id="GO:0002181">
    <property type="term" value="P:cytoplasmic translation"/>
    <property type="evidence" value="ECO:0007669"/>
    <property type="project" value="TreeGrafter"/>
</dbReference>
<dbReference type="Gene3D" id="4.10.1000.10">
    <property type="entry name" value="Zinc finger, CCCH-type"/>
    <property type="match status" value="1"/>
</dbReference>
<keyword evidence="2 4" id="KW-0863">Zinc-finger</keyword>
<evidence type="ECO:0000313" key="9">
    <source>
        <dbReference type="Proteomes" id="UP000009328"/>
    </source>
</evidence>